<organism evidence="2">
    <name type="scientific">marine metagenome</name>
    <dbReference type="NCBI Taxonomy" id="408172"/>
    <lineage>
        <taxon>unclassified sequences</taxon>
        <taxon>metagenomes</taxon>
        <taxon>ecological metagenomes</taxon>
    </lineage>
</organism>
<dbReference type="EMBL" id="UINC01069917">
    <property type="protein sequence ID" value="SVC03668.1"/>
    <property type="molecule type" value="Genomic_DNA"/>
</dbReference>
<accession>A0A382IVU5</accession>
<dbReference type="InterPro" id="IPR014710">
    <property type="entry name" value="RmlC-like_jellyroll"/>
</dbReference>
<evidence type="ECO:0000259" key="1">
    <source>
        <dbReference type="Pfam" id="PF12973"/>
    </source>
</evidence>
<proteinExistence type="predicted"/>
<dbReference type="InterPro" id="IPR025979">
    <property type="entry name" value="ChrR-like_cupin_dom"/>
</dbReference>
<dbReference type="SUPFAM" id="SSF51182">
    <property type="entry name" value="RmlC-like cupins"/>
    <property type="match status" value="1"/>
</dbReference>
<protein>
    <recommendedName>
        <fullName evidence="1">ChrR-like cupin domain-containing protein</fullName>
    </recommendedName>
</protein>
<sequence>MNLHTPYAKNHDHLRDLSSRYVHVEELPWKPTPYPGVEIKILMEDKQTGLLTALFRWQPGSTLPLHE</sequence>
<evidence type="ECO:0000313" key="2">
    <source>
        <dbReference type="EMBL" id="SVC03668.1"/>
    </source>
</evidence>
<gene>
    <name evidence="2" type="ORF">METZ01_LOCUS256522</name>
</gene>
<reference evidence="2" key="1">
    <citation type="submission" date="2018-05" db="EMBL/GenBank/DDBJ databases">
        <authorList>
            <person name="Lanie J.A."/>
            <person name="Ng W.-L."/>
            <person name="Kazmierczak K.M."/>
            <person name="Andrzejewski T.M."/>
            <person name="Davidsen T.M."/>
            <person name="Wayne K.J."/>
            <person name="Tettelin H."/>
            <person name="Glass J.I."/>
            <person name="Rusch D."/>
            <person name="Podicherti R."/>
            <person name="Tsui H.-C.T."/>
            <person name="Winkler M.E."/>
        </authorList>
    </citation>
    <scope>NUCLEOTIDE SEQUENCE</scope>
</reference>
<name>A0A382IVU5_9ZZZZ</name>
<dbReference type="Gene3D" id="2.60.120.10">
    <property type="entry name" value="Jelly Rolls"/>
    <property type="match status" value="1"/>
</dbReference>
<feature type="domain" description="ChrR-like cupin" evidence="1">
    <location>
        <begin position="20"/>
        <end position="67"/>
    </location>
</feature>
<feature type="non-terminal residue" evidence="2">
    <location>
        <position position="67"/>
    </location>
</feature>
<dbReference type="AlphaFoldDB" id="A0A382IVU5"/>
<dbReference type="InterPro" id="IPR011051">
    <property type="entry name" value="RmlC_Cupin_sf"/>
</dbReference>
<dbReference type="Pfam" id="PF12973">
    <property type="entry name" value="Cupin_7"/>
    <property type="match status" value="1"/>
</dbReference>